<feature type="transmembrane region" description="Helical" evidence="3">
    <location>
        <begin position="6"/>
        <end position="25"/>
    </location>
</feature>
<proteinExistence type="predicted"/>
<keyword evidence="3" id="KW-1133">Transmembrane helix</keyword>
<dbReference type="PANTHER" id="PTHR47870:SF1">
    <property type="entry name" value="CYTOCHROME C-TYPE BIOGENESIS PROTEIN CCMH"/>
    <property type="match status" value="1"/>
</dbReference>
<gene>
    <name evidence="4" type="primary">ccmI</name>
    <name evidence="4" type="ORF">EXN68_01835</name>
</gene>
<accession>A0A546XNZ8</accession>
<evidence type="ECO:0000313" key="4">
    <source>
        <dbReference type="EMBL" id="TRB02457.1"/>
    </source>
</evidence>
<dbReference type="AlphaFoldDB" id="A0A546XNZ8"/>
<dbReference type="InterPro" id="IPR051263">
    <property type="entry name" value="C-type_cytochrome_biogenesis"/>
</dbReference>
<dbReference type="Proteomes" id="UP000315434">
    <property type="component" value="Unassembled WGS sequence"/>
</dbReference>
<dbReference type="InterPro" id="IPR017560">
    <property type="entry name" value="Cyt_c_biogenesis_CcmI"/>
</dbReference>
<keyword evidence="3" id="KW-0472">Membrane</keyword>
<evidence type="ECO:0000256" key="1">
    <source>
        <dbReference type="ARBA" id="ARBA00004196"/>
    </source>
</evidence>
<keyword evidence="2" id="KW-0201">Cytochrome c-type biogenesis</keyword>
<organism evidence="4 5">
    <name type="scientific">Rhizobium rhizogenes</name>
    <name type="common">Agrobacterium rhizogenes</name>
    <dbReference type="NCBI Taxonomy" id="359"/>
    <lineage>
        <taxon>Bacteria</taxon>
        <taxon>Pseudomonadati</taxon>
        <taxon>Pseudomonadota</taxon>
        <taxon>Alphaproteobacteria</taxon>
        <taxon>Hyphomicrobiales</taxon>
        <taxon>Rhizobiaceae</taxon>
        <taxon>Rhizobium/Agrobacterium group</taxon>
        <taxon>Rhizobium</taxon>
    </lineage>
</organism>
<dbReference type="GO" id="GO:0017004">
    <property type="term" value="P:cytochrome complex assembly"/>
    <property type="evidence" value="ECO:0007669"/>
    <property type="project" value="UniProtKB-KW"/>
</dbReference>
<dbReference type="Gene3D" id="1.25.40.10">
    <property type="entry name" value="Tetratricopeptide repeat domain"/>
    <property type="match status" value="2"/>
</dbReference>
<reference evidence="4 5" key="1">
    <citation type="journal article" date="2019" name="Appl. Microbiol. Biotechnol.">
        <title>Differential efficiency of wild type rhizogenic strains for rol gene transformation of plants.</title>
        <authorList>
            <person name="Desmet S."/>
            <person name="De Keyser E."/>
            <person name="Van Vaerenbergh J."/>
            <person name="Baeyen S."/>
            <person name="Van Huylenbroeck J."/>
            <person name="Geelen D."/>
            <person name="Dhooghe E."/>
        </authorList>
    </citation>
    <scope>NUCLEOTIDE SEQUENCE [LARGE SCALE GENOMIC DNA]</scope>
    <source>
        <strain evidence="4 5">GBBC3284</strain>
    </source>
</reference>
<dbReference type="SUPFAM" id="SSF48452">
    <property type="entry name" value="TPR-like"/>
    <property type="match status" value="1"/>
</dbReference>
<dbReference type="GO" id="GO:0030313">
    <property type="term" value="C:cell envelope"/>
    <property type="evidence" value="ECO:0007669"/>
    <property type="project" value="UniProtKB-SubCell"/>
</dbReference>
<comment type="caution">
    <text evidence="4">The sequence shown here is derived from an EMBL/GenBank/DDBJ whole genome shotgun (WGS) entry which is preliminary data.</text>
</comment>
<comment type="subcellular location">
    <subcellularLocation>
        <location evidence="1">Cell envelope</location>
    </subcellularLocation>
</comment>
<keyword evidence="3" id="KW-0812">Transmembrane</keyword>
<evidence type="ECO:0000256" key="2">
    <source>
        <dbReference type="ARBA" id="ARBA00022748"/>
    </source>
</evidence>
<evidence type="ECO:0000313" key="5">
    <source>
        <dbReference type="Proteomes" id="UP000315434"/>
    </source>
</evidence>
<feature type="transmembrane region" description="Helical" evidence="3">
    <location>
        <begin position="95"/>
        <end position="114"/>
    </location>
</feature>
<name>A0A546XNZ8_RHIRH</name>
<evidence type="ECO:0000256" key="3">
    <source>
        <dbReference type="SAM" id="Phobius"/>
    </source>
</evidence>
<dbReference type="OrthoDB" id="9815847at2"/>
<dbReference type="PANTHER" id="PTHR47870">
    <property type="entry name" value="CYTOCHROME C-TYPE BIOGENESIS PROTEIN CCMH"/>
    <property type="match status" value="1"/>
</dbReference>
<dbReference type="InterPro" id="IPR011990">
    <property type="entry name" value="TPR-like_helical_dom_sf"/>
</dbReference>
<dbReference type="NCBIfam" id="TIGR03142">
    <property type="entry name" value="cytochro_ccmI"/>
    <property type="match status" value="1"/>
</dbReference>
<sequence length="390" mass="41938">MSLMFWIVVAILTAAVAVVLMYPLMRKTEAPETRRDGEVAVYRDQLAELDRERAAGLIGETEADYARAEIGRRLLAAAEAEEEQGKQDRPRRHNLAASLITVLLPALGLCLYVWNGSPEVPDMPLEARLEKPGNDMNLLVARAERHLAQNPDDGAGWDILAPIYFKTLRLGDAELAYRNALRILGPSAERLTGLGETLVAGNDGIVIEAARDAFAEAEKLKPGNPRARFYLALSLEQAGKAEEARAAFAALEADAPAGAPWLPLVREHITRTGGETAPAAPGPTAQDMAAANDMTATDRQAMIEGMVASLDAKLKENPADFEGWMRLVRAYAVLKNEARAGEALRAGLQAFPPEGEQGRQLLALAKELGVSAGPIRTNGQQDAAPQGVTQ</sequence>
<dbReference type="EMBL" id="SGNY01000001">
    <property type="protein sequence ID" value="TRB02457.1"/>
    <property type="molecule type" value="Genomic_DNA"/>
</dbReference>
<dbReference type="GO" id="GO:0005886">
    <property type="term" value="C:plasma membrane"/>
    <property type="evidence" value="ECO:0007669"/>
    <property type="project" value="TreeGrafter"/>
</dbReference>
<protein>
    <submittedName>
        <fullName evidence="4">C-type cytochrome biogenesis protein CcmI</fullName>
    </submittedName>
</protein>